<dbReference type="Gene3D" id="1.20.1270.360">
    <property type="match status" value="1"/>
</dbReference>
<dbReference type="STRING" id="29421.B2M20_11335"/>
<dbReference type="EMBL" id="MWPQ01000042">
    <property type="protein sequence ID" value="OPH82647.1"/>
    <property type="molecule type" value="Genomic_DNA"/>
</dbReference>
<feature type="chain" id="PRO_5012686086" description="Four-helix bundle copper-binding protein" evidence="1">
    <location>
        <begin position="30"/>
        <end position="146"/>
    </location>
</feature>
<comment type="caution">
    <text evidence="2">The sequence shown here is derived from an EMBL/GenBank/DDBJ whole genome shotgun (WGS) entry which is preliminary data.</text>
</comment>
<accession>A0A1V4HXE3</accession>
<reference evidence="2 3" key="1">
    <citation type="submission" date="2017-02" db="EMBL/GenBank/DDBJ databases">
        <title>Genome sequence of the nitrite-oxidizing bacterium Nitrobacter vulgaris strain Ab1.</title>
        <authorList>
            <person name="Mellbye B.L."/>
            <person name="Davis E.W."/>
            <person name="Spieck E."/>
            <person name="Chang J.H."/>
            <person name="Bottomley P.J."/>
            <person name="Sayavedra-Soto L.A."/>
        </authorList>
    </citation>
    <scope>NUCLEOTIDE SEQUENCE [LARGE SCALE GENOMIC DNA]</scope>
    <source>
        <strain evidence="2 3">Ab1</strain>
    </source>
</reference>
<feature type="signal peptide" evidence="1">
    <location>
        <begin position="1"/>
        <end position="29"/>
    </location>
</feature>
<dbReference type="PANTHER" id="PTHR37310:SF1">
    <property type="entry name" value="CYTOPLASMIC PROTEIN"/>
    <property type="match status" value="1"/>
</dbReference>
<organism evidence="2 3">
    <name type="scientific">Nitrobacter vulgaris</name>
    <dbReference type="NCBI Taxonomy" id="29421"/>
    <lineage>
        <taxon>Bacteria</taxon>
        <taxon>Pseudomonadati</taxon>
        <taxon>Pseudomonadota</taxon>
        <taxon>Alphaproteobacteria</taxon>
        <taxon>Hyphomicrobiales</taxon>
        <taxon>Nitrobacteraceae</taxon>
        <taxon>Nitrobacter</taxon>
    </lineage>
</organism>
<evidence type="ECO:0000313" key="3">
    <source>
        <dbReference type="Proteomes" id="UP000189940"/>
    </source>
</evidence>
<dbReference type="Proteomes" id="UP000189940">
    <property type="component" value="Unassembled WGS sequence"/>
</dbReference>
<dbReference type="PANTHER" id="PTHR37310">
    <property type="entry name" value="CYTOPLASMIC PROTEIN-RELATED"/>
    <property type="match status" value="1"/>
</dbReference>
<name>A0A1V4HXE3_NITVU</name>
<dbReference type="AlphaFoldDB" id="A0A1V4HXE3"/>
<dbReference type="RefSeq" id="WP_079447145.1">
    <property type="nucleotide sequence ID" value="NZ_JAVDPZ010000007.1"/>
</dbReference>
<dbReference type="PROSITE" id="PS51318">
    <property type="entry name" value="TAT"/>
    <property type="match status" value="1"/>
</dbReference>
<proteinExistence type="predicted"/>
<protein>
    <recommendedName>
        <fullName evidence="4">Four-helix bundle copper-binding protein</fullName>
    </recommendedName>
</protein>
<dbReference type="NCBIfam" id="TIGR04401">
    <property type="entry name" value="TAT_Cys_rich"/>
    <property type="match status" value="1"/>
</dbReference>
<keyword evidence="1" id="KW-0732">Signal</keyword>
<sequence length="146" mass="15368">MHRREFVATMGTAAAVLSAAQAFAVPASAAPAESMHPTKYKALEEATNHCVSKGEACMRHCLGMLSMKDTSMAGCTNATYQMMAACGALRTLAAVNSSYVPALAKVIAQVCVDCQKECEKFPDVAECKACGDSCKTCAEECRKISA</sequence>
<keyword evidence="3" id="KW-1185">Reference proteome</keyword>
<dbReference type="Pfam" id="PF03860">
    <property type="entry name" value="Csp"/>
    <property type="match status" value="1"/>
</dbReference>
<evidence type="ECO:0000256" key="1">
    <source>
        <dbReference type="SAM" id="SignalP"/>
    </source>
</evidence>
<evidence type="ECO:0000313" key="2">
    <source>
        <dbReference type="EMBL" id="OPH82647.1"/>
    </source>
</evidence>
<dbReference type="OrthoDB" id="7997481at2"/>
<dbReference type="InterPro" id="IPR005560">
    <property type="entry name" value="Csp_YhjQ"/>
</dbReference>
<gene>
    <name evidence="2" type="ORF">B2M20_11335</name>
</gene>
<dbReference type="InterPro" id="IPR030913">
    <property type="entry name" value="Csp1_Cys_rich"/>
</dbReference>
<evidence type="ECO:0008006" key="4">
    <source>
        <dbReference type="Google" id="ProtNLM"/>
    </source>
</evidence>
<dbReference type="InterPro" id="IPR006311">
    <property type="entry name" value="TAT_signal"/>
</dbReference>